<evidence type="ECO:0000256" key="1">
    <source>
        <dbReference type="SAM" id="MobiDB-lite"/>
    </source>
</evidence>
<dbReference type="PANTHER" id="PTHR18834:SF2">
    <property type="entry name" value="STEROID RECEPTOR RNA ACTIVATOR 1"/>
    <property type="match status" value="1"/>
</dbReference>
<dbReference type="PANTHER" id="PTHR18834">
    <property type="entry name" value="STEROID RECEPTOR RNA ACTIVATOR 1"/>
    <property type="match status" value="1"/>
</dbReference>
<dbReference type="Pfam" id="PF07304">
    <property type="entry name" value="SRA1"/>
    <property type="match status" value="1"/>
</dbReference>
<protein>
    <submittedName>
        <fullName evidence="3">Steroid receptor RNA activator 1</fullName>
    </submittedName>
</protein>
<keyword evidence="3" id="KW-0675">Receptor</keyword>
<feature type="compositionally biased region" description="Basic and acidic residues" evidence="1">
    <location>
        <begin position="1"/>
        <end position="10"/>
    </location>
</feature>
<dbReference type="InterPro" id="IPR009917">
    <property type="entry name" value="SRA1/Sec31"/>
</dbReference>
<sequence>MDSVIKEGSHDVAWNDPPQFSYSGNNDKRCPAARIGLHSSSPYTLAAPRQERPDLEDDKNAPVPELQAISDGLKALLTNSHVDEKKKRDILRRIDTMEKKWASGDLNDVVMRGVGRILELLSNRAFEDALKVQTRLSVDWPGLVNPWGVGINQLILLFSQ</sequence>
<evidence type="ECO:0000313" key="3">
    <source>
        <dbReference type="EMBL" id="ACO15712.1"/>
    </source>
</evidence>
<dbReference type="GO" id="GO:0003713">
    <property type="term" value="F:transcription coactivator activity"/>
    <property type="evidence" value="ECO:0007669"/>
    <property type="project" value="InterPro"/>
</dbReference>
<dbReference type="Gene3D" id="1.20.940.10">
    <property type="entry name" value="Functional domain of the splicing factor Prp18"/>
    <property type="match status" value="1"/>
</dbReference>
<name>C1C359_CALCM</name>
<feature type="domain" description="SRA1/Sec31" evidence="2">
    <location>
        <begin position="41"/>
        <end position="155"/>
    </location>
</feature>
<dbReference type="AlphaFoldDB" id="C1C359"/>
<dbReference type="GO" id="GO:0005634">
    <property type="term" value="C:nucleus"/>
    <property type="evidence" value="ECO:0007669"/>
    <property type="project" value="TreeGrafter"/>
</dbReference>
<proteinExistence type="evidence at transcript level"/>
<accession>C1C359</accession>
<reference evidence="3" key="1">
    <citation type="submission" date="2009-03" db="EMBL/GenBank/DDBJ databases">
        <title>Caligus clemensi ESTs and full-length cDNAs.</title>
        <authorList>
            <person name="Yasuike M."/>
            <person name="von Schalburg K."/>
            <person name="Cooper G."/>
            <person name="Leong J."/>
            <person name="Jones S.R.M."/>
            <person name="Koop B.F."/>
        </authorList>
    </citation>
    <scope>NUCLEOTIDE SEQUENCE</scope>
    <source>
        <tissue evidence="3">Whole</tissue>
    </source>
</reference>
<dbReference type="EMBL" id="BT081288">
    <property type="protein sequence ID" value="ACO15712.1"/>
    <property type="molecule type" value="mRNA"/>
</dbReference>
<gene>
    <name evidence="3" type="primary">SRA1</name>
</gene>
<dbReference type="GO" id="GO:0006357">
    <property type="term" value="P:regulation of transcription by RNA polymerase II"/>
    <property type="evidence" value="ECO:0007669"/>
    <property type="project" value="InterPro"/>
</dbReference>
<organism evidence="3">
    <name type="scientific">Caligus clemensi</name>
    <name type="common">Sea louse</name>
    <dbReference type="NCBI Taxonomy" id="344056"/>
    <lineage>
        <taxon>Eukaryota</taxon>
        <taxon>Metazoa</taxon>
        <taxon>Ecdysozoa</taxon>
        <taxon>Arthropoda</taxon>
        <taxon>Crustacea</taxon>
        <taxon>Multicrustacea</taxon>
        <taxon>Hexanauplia</taxon>
        <taxon>Copepoda</taxon>
        <taxon>Siphonostomatoida</taxon>
        <taxon>Caligidae</taxon>
        <taxon>Caligus</taxon>
    </lineage>
</organism>
<dbReference type="InterPro" id="IPR040243">
    <property type="entry name" value="Steroid_recept_RNA_1"/>
</dbReference>
<feature type="region of interest" description="Disordered" evidence="1">
    <location>
        <begin position="1"/>
        <end position="61"/>
    </location>
</feature>
<evidence type="ECO:0000259" key="2">
    <source>
        <dbReference type="Pfam" id="PF07304"/>
    </source>
</evidence>